<feature type="transmembrane region" description="Helical" evidence="1">
    <location>
        <begin position="12"/>
        <end position="33"/>
    </location>
</feature>
<protein>
    <submittedName>
        <fullName evidence="2">Uncharacterized protein</fullName>
    </submittedName>
</protein>
<comment type="caution">
    <text evidence="2">The sequence shown here is derived from an EMBL/GenBank/DDBJ whole genome shotgun (WGS) entry which is preliminary data.</text>
</comment>
<dbReference type="EMBL" id="JJMM01000010">
    <property type="protein sequence ID" value="KDR95485.1"/>
    <property type="molecule type" value="Genomic_DNA"/>
</dbReference>
<evidence type="ECO:0000256" key="1">
    <source>
        <dbReference type="SAM" id="Phobius"/>
    </source>
</evidence>
<name>A0A069RH39_PEPLI</name>
<evidence type="ECO:0000313" key="3">
    <source>
        <dbReference type="Proteomes" id="UP000027946"/>
    </source>
</evidence>
<organism evidence="2 3">
    <name type="scientific">Peptoclostridium litorale DSM 5388</name>
    <dbReference type="NCBI Taxonomy" id="1121324"/>
    <lineage>
        <taxon>Bacteria</taxon>
        <taxon>Bacillati</taxon>
        <taxon>Bacillota</taxon>
        <taxon>Clostridia</taxon>
        <taxon>Peptostreptococcales</taxon>
        <taxon>Peptoclostridiaceae</taxon>
        <taxon>Peptoclostridium</taxon>
    </lineage>
</organism>
<keyword evidence="1" id="KW-1133">Transmembrane helix</keyword>
<dbReference type="Proteomes" id="UP000027946">
    <property type="component" value="Unassembled WGS sequence"/>
</dbReference>
<dbReference type="AlphaFoldDB" id="A0A069RH39"/>
<accession>A0A069RH39</accession>
<reference evidence="2 3" key="1">
    <citation type="submission" date="2014-03" db="EMBL/GenBank/DDBJ databases">
        <title>Genome sequence of Clostridium litorale W6, DSM 5388.</title>
        <authorList>
            <person name="Poehlein A."/>
            <person name="Jagirdar A."/>
            <person name="Khonsari B."/>
            <person name="Chibani C.M."/>
            <person name="Gutierrez Gutierrez D.A."/>
            <person name="Davydova E."/>
            <person name="Alghaithi H.S."/>
            <person name="Nair K.P."/>
            <person name="Dhamotharan K."/>
            <person name="Chandran L."/>
            <person name="G W."/>
            <person name="Daniel R."/>
        </authorList>
    </citation>
    <scope>NUCLEOTIDE SEQUENCE [LARGE SCALE GENOMIC DNA]</scope>
    <source>
        <strain evidence="2 3">W6</strain>
    </source>
</reference>
<evidence type="ECO:0000313" key="2">
    <source>
        <dbReference type="EMBL" id="KDR95485.1"/>
    </source>
</evidence>
<proteinExistence type="predicted"/>
<keyword evidence="3" id="KW-1185">Reference proteome</keyword>
<keyword evidence="1" id="KW-0472">Membrane</keyword>
<sequence length="76" mass="9282">MFQFDISQFMHLFMILTIIFFVTYSTVHLFEYFRQKNGIEAKSARLRNIVQILSEMQISDYDPYHKYRVWIYTSLG</sequence>
<keyword evidence="1" id="KW-0812">Transmembrane</keyword>
<gene>
    <name evidence="2" type="ORF">CLIT_10c02120</name>
</gene>